<dbReference type="NCBIfam" id="TIGR01444">
    <property type="entry name" value="fkbM_fam"/>
    <property type="match status" value="1"/>
</dbReference>
<evidence type="ECO:0000313" key="3">
    <source>
        <dbReference type="EMBL" id="JAC72234.1"/>
    </source>
</evidence>
<evidence type="ECO:0000256" key="1">
    <source>
        <dbReference type="SAM" id="SignalP"/>
    </source>
</evidence>
<dbReference type="SUPFAM" id="SSF53335">
    <property type="entry name" value="S-adenosyl-L-methionine-dependent methyltransferases"/>
    <property type="match status" value="1"/>
</dbReference>
<dbReference type="InterPro" id="IPR006342">
    <property type="entry name" value="FkbM_mtfrase"/>
</dbReference>
<protein>
    <recommendedName>
        <fullName evidence="2">Methyltransferase FkbM domain-containing protein</fullName>
    </recommendedName>
</protein>
<feature type="chain" id="PRO_5030002193" description="Methyltransferase FkbM domain-containing protein" evidence="1">
    <location>
        <begin position="19"/>
        <end position="366"/>
    </location>
</feature>
<reference evidence="3" key="1">
    <citation type="submission" date="2014-05" db="EMBL/GenBank/DDBJ databases">
        <title>The transcriptome of the halophilic microalga Tetraselmis sp. GSL018 isolated from the Great Salt Lake, Utah.</title>
        <authorList>
            <person name="Jinkerson R.E."/>
            <person name="D'Adamo S."/>
            <person name="Posewitz M.C."/>
        </authorList>
    </citation>
    <scope>NUCLEOTIDE SEQUENCE</scope>
    <source>
        <strain evidence="3">GSL018</strain>
    </source>
</reference>
<name>A0A061RNA3_9CHLO</name>
<keyword evidence="1" id="KW-0732">Signal</keyword>
<feature type="signal peptide" evidence="1">
    <location>
        <begin position="1"/>
        <end position="18"/>
    </location>
</feature>
<proteinExistence type="predicted"/>
<accession>A0A061RNA3</accession>
<dbReference type="AlphaFoldDB" id="A0A061RNA3"/>
<evidence type="ECO:0000259" key="2">
    <source>
        <dbReference type="Pfam" id="PF05050"/>
    </source>
</evidence>
<dbReference type="PANTHER" id="PTHR34203">
    <property type="entry name" value="METHYLTRANSFERASE, FKBM FAMILY PROTEIN"/>
    <property type="match status" value="1"/>
</dbReference>
<dbReference type="EMBL" id="GBEZ01013786">
    <property type="protein sequence ID" value="JAC72234.1"/>
    <property type="molecule type" value="Transcribed_RNA"/>
</dbReference>
<dbReference type="Gene3D" id="3.40.50.150">
    <property type="entry name" value="Vaccinia Virus protein VP39"/>
    <property type="match status" value="1"/>
</dbReference>
<organism evidence="3">
    <name type="scientific">Tetraselmis sp. GSL018</name>
    <dbReference type="NCBI Taxonomy" id="582737"/>
    <lineage>
        <taxon>Eukaryota</taxon>
        <taxon>Viridiplantae</taxon>
        <taxon>Chlorophyta</taxon>
        <taxon>core chlorophytes</taxon>
        <taxon>Chlorodendrophyceae</taxon>
        <taxon>Chlorodendrales</taxon>
        <taxon>Chlorodendraceae</taxon>
        <taxon>Tetraselmis</taxon>
    </lineage>
</organism>
<dbReference type="Pfam" id="PF05050">
    <property type="entry name" value="Methyltransf_21"/>
    <property type="match status" value="1"/>
</dbReference>
<dbReference type="PANTHER" id="PTHR34203:SF15">
    <property type="entry name" value="SLL1173 PROTEIN"/>
    <property type="match status" value="1"/>
</dbReference>
<feature type="domain" description="Methyltransferase FkbM" evidence="2">
    <location>
        <begin position="185"/>
        <end position="319"/>
    </location>
</feature>
<dbReference type="InterPro" id="IPR052514">
    <property type="entry name" value="SAM-dependent_MTase"/>
</dbReference>
<dbReference type="InterPro" id="IPR029063">
    <property type="entry name" value="SAM-dependent_MTases_sf"/>
</dbReference>
<gene>
    <name evidence="3" type="ORF">TSPGSL018_208</name>
</gene>
<sequence>MTVEWQIILIALWTTITSLTNIAGDGHSTLTPQPTAEQTLYRTKSHFTAESCSLSDRARLANDWKTAFNKNPLFSACPESNWTSLMWRAVKNSNKTSVRVLDIGANKGYWTAEMLALLGRGNPKYIPQAINGYWRKQKVHKACGACEDCKAKVKLRPRESSPHSLRFQLYEPTKETYLGVRKLFTGNPHVEVYPFAVSDKEGMAQFRSKGNAHETNGLVLNGSQNLVSKSFSLKVTRVRTTTLDAILGSDFAHARKPKSDFIFVKIDAEGFDPLVLRGASTSLERNVIDGLMFEYGKQHMWENTLLKDVIDWLDSLGYTCFWDAQVPIQITGCWVPEYECNRWSNIVCAVREQHAHMLLHILQGVL</sequence>